<dbReference type="Pfam" id="PF21360">
    <property type="entry name" value="PylC-like_N"/>
    <property type="match status" value="1"/>
</dbReference>
<dbReference type="PROSITE" id="PS50975">
    <property type="entry name" value="ATP_GRASP"/>
    <property type="match status" value="1"/>
</dbReference>
<evidence type="ECO:0000313" key="7">
    <source>
        <dbReference type="Proteomes" id="UP000011728"/>
    </source>
</evidence>
<dbReference type="Proteomes" id="UP000011728">
    <property type="component" value="Chromosome"/>
</dbReference>
<accession>M1LYI1</accession>
<sequence>MIMKNTNNQCTMDNGQRIIKDNKPSLLLTSIGKRVQLIKHLSKSFKVIGVDASEINPAKAFVHKFYKIPKASEKNYIETLMEICKKEKVKVLIPLYEGEFEILHNERSQFYSIGTIVLLSNKEILNICKDKEETYEYFVNSVINIPKVYSKTELGDILTYGDIDKFPLIVKPKCGMGSDNVFKINNFKELKFFEEYVKDGMIQEFISGDEYTVDTLVDLSGNPIYIVPRKRIEVRSGEVVKSATEKNKSIIDETLKVIEYLNKLRDKNGLALCGPLTIQFFKTLEEKVYLLEINPRFGGGVPLSFEAGADYGRQILSILDGGQVKYTKEFKEITMLRYEEAVYI</sequence>
<organism evidence="6 7">
    <name type="scientific">Clostridium saccharoperbutylacetonicum N1-4(HMT)</name>
    <dbReference type="NCBI Taxonomy" id="931276"/>
    <lineage>
        <taxon>Bacteria</taxon>
        <taxon>Bacillati</taxon>
        <taxon>Bacillota</taxon>
        <taxon>Clostridia</taxon>
        <taxon>Eubacteriales</taxon>
        <taxon>Clostridiaceae</taxon>
        <taxon>Clostridium</taxon>
    </lineage>
</organism>
<dbReference type="Gene3D" id="3.40.50.20">
    <property type="match status" value="1"/>
</dbReference>
<evidence type="ECO:0000256" key="4">
    <source>
        <dbReference type="PROSITE-ProRule" id="PRU00409"/>
    </source>
</evidence>
<evidence type="ECO:0000256" key="1">
    <source>
        <dbReference type="ARBA" id="ARBA00022598"/>
    </source>
</evidence>
<gene>
    <name evidence="6" type="ORF">Cspa_c45670</name>
</gene>
<keyword evidence="7" id="KW-1185">Reference proteome</keyword>
<protein>
    <submittedName>
        <fullName evidence="6">Carbamoylphosphate synthase large subunit</fullName>
    </submittedName>
</protein>
<dbReference type="RefSeq" id="WP_015394631.1">
    <property type="nucleotide sequence ID" value="NC_020291.1"/>
</dbReference>
<dbReference type="PATRIC" id="fig|931276.5.peg.4603"/>
<dbReference type="GO" id="GO:0005524">
    <property type="term" value="F:ATP binding"/>
    <property type="evidence" value="ECO:0007669"/>
    <property type="project" value="UniProtKB-UniRule"/>
</dbReference>
<dbReference type="OrthoDB" id="9803907at2"/>
<dbReference type="InterPro" id="IPR052032">
    <property type="entry name" value="ATP-dep_AA_Ligase"/>
</dbReference>
<dbReference type="InterPro" id="IPR003806">
    <property type="entry name" value="ATP-grasp_PylC-type"/>
</dbReference>
<dbReference type="AlphaFoldDB" id="M1LYI1"/>
<dbReference type="InterPro" id="IPR011761">
    <property type="entry name" value="ATP-grasp"/>
</dbReference>
<dbReference type="KEGG" id="csr:Cspa_c45670"/>
<dbReference type="HOGENOM" id="CLU_052967_0_0_9"/>
<dbReference type="GO" id="GO:0046872">
    <property type="term" value="F:metal ion binding"/>
    <property type="evidence" value="ECO:0007669"/>
    <property type="project" value="InterPro"/>
</dbReference>
<evidence type="ECO:0000259" key="5">
    <source>
        <dbReference type="PROSITE" id="PS50975"/>
    </source>
</evidence>
<dbReference type="SUPFAM" id="SSF56059">
    <property type="entry name" value="Glutathione synthetase ATP-binding domain-like"/>
    <property type="match status" value="1"/>
</dbReference>
<keyword evidence="2 4" id="KW-0547">Nucleotide-binding</keyword>
<dbReference type="Gene3D" id="3.30.470.20">
    <property type="entry name" value="ATP-grasp fold, B domain"/>
    <property type="match status" value="1"/>
</dbReference>
<feature type="domain" description="ATP-grasp" evidence="5">
    <location>
        <begin position="135"/>
        <end position="320"/>
    </location>
</feature>
<dbReference type="STRING" id="36745.CLSAP_43380"/>
<reference evidence="6 7" key="1">
    <citation type="submission" date="2013-02" db="EMBL/GenBank/DDBJ databases">
        <title>Genome sequence of Clostridium saccharoperbutylacetonicum N1-4(HMT).</title>
        <authorList>
            <person name="Poehlein A."/>
            <person name="Daniel R."/>
        </authorList>
    </citation>
    <scope>NUCLEOTIDE SEQUENCE [LARGE SCALE GENOMIC DNA]</scope>
    <source>
        <strain evidence="7">N1-4(HMT)</strain>
    </source>
</reference>
<dbReference type="NCBIfam" id="NF009403">
    <property type="entry name" value="PRK12767.1-2"/>
    <property type="match status" value="1"/>
</dbReference>
<keyword evidence="1" id="KW-0436">Ligase</keyword>
<dbReference type="PANTHER" id="PTHR43585">
    <property type="entry name" value="FUMIPYRROLE BIOSYNTHESIS PROTEIN C"/>
    <property type="match status" value="1"/>
</dbReference>
<dbReference type="GO" id="GO:0016874">
    <property type="term" value="F:ligase activity"/>
    <property type="evidence" value="ECO:0007669"/>
    <property type="project" value="UniProtKB-KW"/>
</dbReference>
<dbReference type="PANTHER" id="PTHR43585:SF2">
    <property type="entry name" value="ATP-GRASP ENZYME FSQD"/>
    <property type="match status" value="1"/>
</dbReference>
<dbReference type="eggNOG" id="COG1181">
    <property type="taxonomic scope" value="Bacteria"/>
</dbReference>
<dbReference type="Pfam" id="PF02655">
    <property type="entry name" value="ATP-grasp_3"/>
    <property type="match status" value="1"/>
</dbReference>
<evidence type="ECO:0000313" key="6">
    <source>
        <dbReference type="EMBL" id="AGF58320.1"/>
    </source>
</evidence>
<proteinExistence type="predicted"/>
<evidence type="ECO:0000256" key="3">
    <source>
        <dbReference type="ARBA" id="ARBA00022840"/>
    </source>
</evidence>
<dbReference type="InterPro" id="IPR048764">
    <property type="entry name" value="PylC_N"/>
</dbReference>
<dbReference type="EMBL" id="CP004121">
    <property type="protein sequence ID" value="AGF58320.1"/>
    <property type="molecule type" value="Genomic_DNA"/>
</dbReference>
<evidence type="ECO:0000256" key="2">
    <source>
        <dbReference type="ARBA" id="ARBA00022741"/>
    </source>
</evidence>
<dbReference type="InterPro" id="IPR013815">
    <property type="entry name" value="ATP_grasp_subdomain_1"/>
</dbReference>
<name>M1LYI1_9CLOT</name>
<dbReference type="Gene3D" id="3.30.1490.20">
    <property type="entry name" value="ATP-grasp fold, A domain"/>
    <property type="match status" value="1"/>
</dbReference>
<keyword evidence="3 4" id="KW-0067">ATP-binding</keyword>